<evidence type="ECO:0000313" key="13">
    <source>
        <dbReference type="Proteomes" id="UP000218257"/>
    </source>
</evidence>
<dbReference type="PATRIC" id="fig|61435.5.peg.677"/>
<evidence type="ECO:0000313" key="11">
    <source>
        <dbReference type="EMBL" id="KSV18458.1"/>
    </source>
</evidence>
<dbReference type="EC" id="6.3.4.14" evidence="1"/>
<dbReference type="FunFam" id="3.40.50.20:FF:000010">
    <property type="entry name" value="Propionyl-CoA carboxylase subunit alpha"/>
    <property type="match status" value="1"/>
</dbReference>
<dbReference type="NCBIfam" id="NF006406">
    <property type="entry name" value="PRK08654.1"/>
    <property type="match status" value="1"/>
</dbReference>
<name>A0A0V8M3Y0_9CHLR</name>
<evidence type="ECO:0000256" key="4">
    <source>
        <dbReference type="ARBA" id="ARBA00022840"/>
    </source>
</evidence>
<dbReference type="FunFam" id="3.30.470.20:FF:000028">
    <property type="entry name" value="Methylcrotonoyl-CoA carboxylase subunit alpha, mitochondrial"/>
    <property type="match status" value="1"/>
</dbReference>
<evidence type="ECO:0000313" key="10">
    <source>
        <dbReference type="EMBL" id="BAZ96759.1"/>
    </source>
</evidence>
<feature type="domain" description="ATP-grasp" evidence="8">
    <location>
        <begin position="120"/>
        <end position="316"/>
    </location>
</feature>
<gene>
    <name evidence="11" type="ORF">DA01_03380</name>
    <name evidence="10" type="ORF">DEHALATV1_0131</name>
</gene>
<dbReference type="GO" id="GO:0005524">
    <property type="term" value="F:ATP binding"/>
    <property type="evidence" value="ECO:0007669"/>
    <property type="project" value="UniProtKB-UniRule"/>
</dbReference>
<dbReference type="Gene3D" id="3.30.470.20">
    <property type="entry name" value="ATP-grasp fold, B domain"/>
    <property type="match status" value="1"/>
</dbReference>
<dbReference type="GO" id="GO:0004075">
    <property type="term" value="F:biotin carboxylase activity"/>
    <property type="evidence" value="ECO:0007669"/>
    <property type="project" value="UniProtKB-EC"/>
</dbReference>
<evidence type="ECO:0000256" key="2">
    <source>
        <dbReference type="ARBA" id="ARBA00022598"/>
    </source>
</evidence>
<dbReference type="SUPFAM" id="SSF52440">
    <property type="entry name" value="PreATP-grasp domain"/>
    <property type="match status" value="1"/>
</dbReference>
<evidence type="ECO:0000256" key="1">
    <source>
        <dbReference type="ARBA" id="ARBA00013263"/>
    </source>
</evidence>
<organism evidence="11 12">
    <name type="scientific">Dehalococcoides mccartyi</name>
    <dbReference type="NCBI Taxonomy" id="61435"/>
    <lineage>
        <taxon>Bacteria</taxon>
        <taxon>Bacillati</taxon>
        <taxon>Chloroflexota</taxon>
        <taxon>Dehalococcoidia</taxon>
        <taxon>Dehalococcoidales</taxon>
        <taxon>Dehalococcoidaceae</taxon>
        <taxon>Dehalococcoides</taxon>
    </lineage>
</organism>
<evidence type="ECO:0000259" key="9">
    <source>
        <dbReference type="PROSITE" id="PS50979"/>
    </source>
</evidence>
<dbReference type="AlphaFoldDB" id="A0A0V8M3Y0"/>
<proteinExistence type="predicted"/>
<protein>
    <recommendedName>
        <fullName evidence="1">biotin carboxylase</fullName>
        <ecNumber evidence="1">6.3.4.14</ecNumber>
    </recommendedName>
</protein>
<dbReference type="GO" id="GO:2001295">
    <property type="term" value="P:malonyl-CoA biosynthetic process"/>
    <property type="evidence" value="ECO:0007669"/>
    <property type="project" value="UniProtKB-UniPathway"/>
</dbReference>
<dbReference type="InterPro" id="IPR011054">
    <property type="entry name" value="Rudment_hybrid_motif"/>
</dbReference>
<dbReference type="Proteomes" id="UP000053577">
    <property type="component" value="Unassembled WGS sequence"/>
</dbReference>
<dbReference type="NCBIfam" id="NF006367">
    <property type="entry name" value="PRK08591.1"/>
    <property type="match status" value="1"/>
</dbReference>
<dbReference type="GO" id="GO:0046872">
    <property type="term" value="F:metal ion binding"/>
    <property type="evidence" value="ECO:0007669"/>
    <property type="project" value="InterPro"/>
</dbReference>
<evidence type="ECO:0000256" key="3">
    <source>
        <dbReference type="ARBA" id="ARBA00022741"/>
    </source>
</evidence>
<accession>A0A0V8M3Y0</accession>
<dbReference type="PROSITE" id="PS00867">
    <property type="entry name" value="CPSASE_2"/>
    <property type="match status" value="1"/>
</dbReference>
<dbReference type="Pfam" id="PF02786">
    <property type="entry name" value="CPSase_L_D2"/>
    <property type="match status" value="1"/>
</dbReference>
<dbReference type="InterPro" id="IPR016185">
    <property type="entry name" value="PreATP-grasp_dom_sf"/>
</dbReference>
<dbReference type="GeneID" id="3230522"/>
<evidence type="ECO:0000259" key="8">
    <source>
        <dbReference type="PROSITE" id="PS50975"/>
    </source>
</evidence>
<keyword evidence="2 11" id="KW-0436">Ligase</keyword>
<dbReference type="InterPro" id="IPR011764">
    <property type="entry name" value="Biotin_carboxylation_dom"/>
</dbReference>
<dbReference type="NCBIfam" id="TIGR00514">
    <property type="entry name" value="accC"/>
    <property type="match status" value="1"/>
</dbReference>
<dbReference type="SMART" id="SM00878">
    <property type="entry name" value="Biotin_carb_C"/>
    <property type="match status" value="1"/>
</dbReference>
<dbReference type="eggNOG" id="COG0439">
    <property type="taxonomic scope" value="Bacteria"/>
</dbReference>
<keyword evidence="4 7" id="KW-0067">ATP-binding</keyword>
<dbReference type="InterPro" id="IPR004549">
    <property type="entry name" value="Acetyl_CoA_COase_biotin_COase"/>
</dbReference>
<evidence type="ECO:0000256" key="6">
    <source>
        <dbReference type="ARBA" id="ARBA00023267"/>
    </source>
</evidence>
<dbReference type="PROSITE" id="PS50975">
    <property type="entry name" value="ATP_GRASP"/>
    <property type="match status" value="1"/>
</dbReference>
<reference evidence="11 12" key="1">
    <citation type="journal article" date="2015" name="Sci. Rep.">
        <title>A comparative genomics and reductive dehalogenase gene transcription study of two chloroethene-respiring bacteria, Dehalococcoides mccartyi strains MB and 11a.</title>
        <authorList>
            <person name="Low A."/>
            <person name="Shen Z."/>
            <person name="Cheng D."/>
            <person name="Rogers M.J."/>
            <person name="Lee P.K."/>
            <person name="He J."/>
        </authorList>
    </citation>
    <scope>NUCLEOTIDE SEQUENCE [LARGE SCALE GENOMIC DNA]</scope>
    <source>
        <strain evidence="11 12">MB</strain>
    </source>
</reference>
<dbReference type="PANTHER" id="PTHR18866:SF33">
    <property type="entry name" value="METHYLCROTONOYL-COA CARBOXYLASE SUBUNIT ALPHA, MITOCHONDRIAL-RELATED"/>
    <property type="match status" value="1"/>
</dbReference>
<dbReference type="Proteomes" id="UP000218257">
    <property type="component" value="Chromosome"/>
</dbReference>
<sequence>MLNKILVANRGEIAIRIMRACRELGIKTVAVYSDADKGALFVKYADEAYHIGPSQLSESYLNIKKIVSAAKKAGVDGVHPGYGFLSENPGFALALEKAGIKFIGPSSRVIELMGNKIAARREMKKAGVPVLPGTEGCVSGIEQATEAAAAIGYPVIIKPSGGGGGIGMRVANGPDELKDAIESSQKVAGNTFGLAEVYIEKYISNPRHIEIQIMGDSQGNVVYLGERECSIQRRYQKLIEEAPSPVITPELRKKMGEVAIKAGKWVNYEGAGTIEFIFSNGQFYFLEANTRVQVEHPVTEMVTGIDIVKEQIMVASGDELSFKQEDVQMRGWAIECRINAEDPLNEFAPSAAKLKGYRSPGGIGVRVDSGVHTRYNIPYLYDPMISKLIVWGRTREEAIARMRRALYEYIIVGVKTNIPFHKAVLVNPNFVAGNLHTHFIEKETTLLDEMKRIMSEEQPLEEKLSEIFDDTRRIAAIAAVAALTQLPAEIDEDEITGV</sequence>
<keyword evidence="11" id="KW-0670">Pyruvate</keyword>
<dbReference type="InterPro" id="IPR005482">
    <property type="entry name" value="Biotin_COase_C"/>
</dbReference>
<evidence type="ECO:0000256" key="7">
    <source>
        <dbReference type="PROSITE-ProRule" id="PRU00409"/>
    </source>
</evidence>
<dbReference type="InterPro" id="IPR050856">
    <property type="entry name" value="Biotin_carboxylase_complex"/>
</dbReference>
<evidence type="ECO:0000256" key="5">
    <source>
        <dbReference type="ARBA" id="ARBA00022842"/>
    </source>
</evidence>
<dbReference type="Pfam" id="PF02785">
    <property type="entry name" value="Biotin_carb_C"/>
    <property type="match status" value="1"/>
</dbReference>
<dbReference type="PROSITE" id="PS50979">
    <property type="entry name" value="BC"/>
    <property type="match status" value="1"/>
</dbReference>
<dbReference type="OrthoDB" id="9807469at2"/>
<dbReference type="EMBL" id="JGYD01000011">
    <property type="protein sequence ID" value="KSV18458.1"/>
    <property type="molecule type" value="Genomic_DNA"/>
</dbReference>
<dbReference type="InterPro" id="IPR005481">
    <property type="entry name" value="BC-like_N"/>
</dbReference>
<dbReference type="EMBL" id="AP017649">
    <property type="protein sequence ID" value="BAZ96759.1"/>
    <property type="molecule type" value="Genomic_DNA"/>
</dbReference>
<dbReference type="UniPathway" id="UPA00655">
    <property type="reaction ID" value="UER00711"/>
</dbReference>
<feature type="domain" description="Biotin carboxylation" evidence="9">
    <location>
        <begin position="1"/>
        <end position="445"/>
    </location>
</feature>
<dbReference type="InterPro" id="IPR011761">
    <property type="entry name" value="ATP-grasp"/>
</dbReference>
<dbReference type="SUPFAM" id="SSF51246">
    <property type="entry name" value="Rudiment single hybrid motif"/>
    <property type="match status" value="1"/>
</dbReference>
<dbReference type="InterPro" id="IPR005479">
    <property type="entry name" value="CPAse_ATP-bd"/>
</dbReference>
<keyword evidence="3 7" id="KW-0547">Nucleotide-binding</keyword>
<dbReference type="RefSeq" id="WP_010935925.1">
    <property type="nucleotide sequence ID" value="NZ_AP017649.1"/>
</dbReference>
<keyword evidence="5" id="KW-0460">Magnesium</keyword>
<reference evidence="10 13" key="2">
    <citation type="journal article" date="2017" name="Sci. Rep.">
        <title>Isolation and genomic characterization of a Dehalococcoides strain suggests genomic rearrangement during culture.</title>
        <authorList>
            <person name="Yohda M."/>
            <person name="Ikegami K."/>
            <person name="Aita Y."/>
            <person name="Kitajima M."/>
            <person name="Takechi A."/>
            <person name="Iwamoto M."/>
            <person name="Fukuda T."/>
            <person name="Tamura N."/>
            <person name="Shibasaki J."/>
            <person name="Koike S."/>
            <person name="Komatsu D."/>
            <person name="Miyagi S."/>
            <person name="Nishimura M."/>
            <person name="Uchino Y."/>
            <person name="Shiroma A."/>
            <person name="Shimoji M."/>
            <person name="Tamotsu H."/>
            <person name="Ashimine N."/>
            <person name="Shinzato M."/>
            <person name="Ohki S."/>
            <person name="Nakano K."/>
            <person name="Teruya K."/>
            <person name="Satou K."/>
            <person name="Hirano T."/>
            <person name="Yagi O."/>
        </authorList>
    </citation>
    <scope>NUCLEOTIDE SEQUENCE [LARGE SCALE GENOMIC DNA]</scope>
    <source>
        <strain evidence="10 13">UCH-ATV1</strain>
    </source>
</reference>
<keyword evidence="6" id="KW-0092">Biotin</keyword>
<dbReference type="SUPFAM" id="SSF56059">
    <property type="entry name" value="Glutathione synthetase ATP-binding domain-like"/>
    <property type="match status" value="1"/>
</dbReference>
<dbReference type="PROSITE" id="PS00866">
    <property type="entry name" value="CPSASE_1"/>
    <property type="match status" value="1"/>
</dbReference>
<dbReference type="Pfam" id="PF00289">
    <property type="entry name" value="Biotin_carb_N"/>
    <property type="match status" value="1"/>
</dbReference>
<evidence type="ECO:0000313" key="12">
    <source>
        <dbReference type="Proteomes" id="UP000053577"/>
    </source>
</evidence>
<dbReference type="PANTHER" id="PTHR18866">
    <property type="entry name" value="CARBOXYLASE:PYRUVATE/ACETYL-COA/PROPIONYL-COA CARBOXYLASE"/>
    <property type="match status" value="1"/>
</dbReference>